<dbReference type="STRING" id="693979.Bache_2676"/>
<keyword evidence="2" id="KW-1185">Reference proteome</keyword>
<evidence type="ECO:0000313" key="1">
    <source>
        <dbReference type="EMBL" id="ADV44626.1"/>
    </source>
</evidence>
<organism evidence="1 2">
    <name type="scientific">Bacteroides helcogenes (strain ATCC 35417 / DSM 20613 / JCM 6297 / CCUG 15421 / P 36-108)</name>
    <dbReference type="NCBI Taxonomy" id="693979"/>
    <lineage>
        <taxon>Bacteria</taxon>
        <taxon>Pseudomonadati</taxon>
        <taxon>Bacteroidota</taxon>
        <taxon>Bacteroidia</taxon>
        <taxon>Bacteroidales</taxon>
        <taxon>Bacteroidaceae</taxon>
        <taxon>Bacteroides</taxon>
    </lineage>
</organism>
<accession>E6SWG5</accession>
<dbReference type="eggNOG" id="ENOG502ZMC7">
    <property type="taxonomic scope" value="Bacteria"/>
</dbReference>
<dbReference type="KEGG" id="bhl:Bache_2676"/>
<dbReference type="AlphaFoldDB" id="E6SWG5"/>
<reference evidence="1 2" key="2">
    <citation type="journal article" date="2011" name="Stand. Genomic Sci.">
        <title>Complete genome sequence of Bacteroides helcogenes type strain (P 36-108).</title>
        <authorList>
            <person name="Pati A."/>
            <person name="Gronow S."/>
            <person name="Zeytun A."/>
            <person name="Lapidus A."/>
            <person name="Nolan M."/>
            <person name="Hammon N."/>
            <person name="Deshpande S."/>
            <person name="Cheng J.F."/>
            <person name="Tapia R."/>
            <person name="Han C."/>
            <person name="Goodwin L."/>
            <person name="Pitluck S."/>
            <person name="Liolios K."/>
            <person name="Pagani I."/>
            <person name="Ivanova N."/>
            <person name="Mavromatis K."/>
            <person name="Chen A."/>
            <person name="Palaniappan K."/>
            <person name="Land M."/>
            <person name="Hauser L."/>
            <person name="Chang Y.J."/>
            <person name="Jeffries C.D."/>
            <person name="Detter J.C."/>
            <person name="Brambilla E."/>
            <person name="Rohde M."/>
            <person name="Goker M."/>
            <person name="Woyke T."/>
            <person name="Bristow J."/>
            <person name="Eisen J.A."/>
            <person name="Markowitz V."/>
            <person name="Hugenholtz P."/>
            <person name="Kyrpides N.C."/>
            <person name="Klenk H.P."/>
            <person name="Lucas S."/>
        </authorList>
    </citation>
    <scope>NUCLEOTIDE SEQUENCE [LARGE SCALE GENOMIC DNA]</scope>
    <source>
        <strain evidence="2">ATCC 35417 / DSM 20613 / JCM 6297 / CCUG 15421 / P 36-108</strain>
    </source>
</reference>
<protein>
    <submittedName>
        <fullName evidence="1">Uncharacterized protein</fullName>
    </submittedName>
</protein>
<sequence>MKIKIFLIMLLSQFCSCDGIYNKHILGNFYLTACDTIHELCLSYYDSVSKCYPIIVDCGVYDVRYNKEYIIVKRHPFLKPDSRLEYNEDVTEFYIVKVVHTTYFGDENCLGPFTEEEFVTKEKELNVGKLLEFPF</sequence>
<dbReference type="EMBL" id="CP002352">
    <property type="protein sequence ID" value="ADV44626.1"/>
    <property type="molecule type" value="Genomic_DNA"/>
</dbReference>
<evidence type="ECO:0000313" key="2">
    <source>
        <dbReference type="Proteomes" id="UP000008630"/>
    </source>
</evidence>
<dbReference type="Proteomes" id="UP000008630">
    <property type="component" value="Chromosome"/>
</dbReference>
<name>E6SWG5_BACT6</name>
<gene>
    <name evidence="1" type="ordered locus">Bache_2676</name>
</gene>
<dbReference type="HOGENOM" id="CLU_1881623_0_0_10"/>
<proteinExistence type="predicted"/>
<reference key="1">
    <citation type="submission" date="2010-11" db="EMBL/GenBank/DDBJ databases">
        <title>The complete genome of Bacteroides helcogenes P 36-108.</title>
        <authorList>
            <consortium name="US DOE Joint Genome Institute (JGI-PGF)"/>
            <person name="Lucas S."/>
            <person name="Copeland A."/>
            <person name="Lapidus A."/>
            <person name="Bruce D."/>
            <person name="Goodwin L."/>
            <person name="Pitluck S."/>
            <person name="Kyrpides N."/>
            <person name="Mavromatis K."/>
            <person name="Ivanova N."/>
            <person name="Zeytun A."/>
            <person name="Brettin T."/>
            <person name="Detter J.C."/>
            <person name="Tapia R."/>
            <person name="Han C."/>
            <person name="Land M."/>
            <person name="Hauser L."/>
            <person name="Markowitz V."/>
            <person name="Cheng J.-F."/>
            <person name="Hugenholtz P."/>
            <person name="Woyke T."/>
            <person name="Wu D."/>
            <person name="Gronow S."/>
            <person name="Wellnitz S."/>
            <person name="Brambilla E."/>
            <person name="Klenk H.-P."/>
            <person name="Eisen J.A."/>
        </authorList>
    </citation>
    <scope>NUCLEOTIDE SEQUENCE</scope>
    <source>
        <strain>P 36-108</strain>
    </source>
</reference>